<reference evidence="2" key="1">
    <citation type="journal article" date="2012" name="Nature">
        <title>The tomato genome sequence provides insights into fleshy fruit evolution.</title>
        <authorList>
            <consortium name="Tomato Genome Consortium"/>
        </authorList>
    </citation>
    <scope>NUCLEOTIDE SEQUENCE [LARGE SCALE GENOMIC DNA]</scope>
    <source>
        <strain evidence="2">cv. Heinz 1706</strain>
    </source>
</reference>
<evidence type="ECO:0000313" key="2">
    <source>
        <dbReference type="EnsemblPlants" id="Solyc12g038255.1.1"/>
    </source>
</evidence>
<accession>A0A3Q7J7M3</accession>
<name>A0A3Q7J7M3_SOLLC</name>
<evidence type="ECO:0000313" key="3">
    <source>
        <dbReference type="Proteomes" id="UP000004994"/>
    </source>
</evidence>
<dbReference type="InParanoid" id="A0A3Q7J7M3"/>
<dbReference type="AlphaFoldDB" id="A0A3Q7J7M3"/>
<protein>
    <submittedName>
        <fullName evidence="2">Uncharacterized protein</fullName>
    </submittedName>
</protein>
<dbReference type="Gramene" id="Solyc12g038255.1.1">
    <property type="protein sequence ID" value="Solyc12g038255.1.1"/>
    <property type="gene ID" value="Solyc12g038255.1"/>
</dbReference>
<reference evidence="2" key="2">
    <citation type="submission" date="2019-01" db="UniProtKB">
        <authorList>
            <consortium name="EnsemblPlants"/>
        </authorList>
    </citation>
    <scope>IDENTIFICATION</scope>
    <source>
        <strain evidence="2">cv. Heinz 1706</strain>
    </source>
</reference>
<sequence length="138" mass="15935">MTCHSSPIHQGEEKCKGKSMNPPERTTIRYPSLADVGQVDWPRVIIRLSLQPSIKRRQHSHVHMARRHSNICMKEIFNDMVEDFVELFMDDFSLFEKDAKGNPYQRQVTRQVPNPTSVKNFEAVSLVLAPHCEEGCRS</sequence>
<dbReference type="EnsemblPlants" id="Solyc12g038255.1.1">
    <property type="protein sequence ID" value="Solyc12g038255.1.1"/>
    <property type="gene ID" value="Solyc12g038255.1"/>
</dbReference>
<keyword evidence="3" id="KW-1185">Reference proteome</keyword>
<feature type="region of interest" description="Disordered" evidence="1">
    <location>
        <begin position="1"/>
        <end position="28"/>
    </location>
</feature>
<organism evidence="2">
    <name type="scientific">Solanum lycopersicum</name>
    <name type="common">Tomato</name>
    <name type="synonym">Lycopersicon esculentum</name>
    <dbReference type="NCBI Taxonomy" id="4081"/>
    <lineage>
        <taxon>Eukaryota</taxon>
        <taxon>Viridiplantae</taxon>
        <taxon>Streptophyta</taxon>
        <taxon>Embryophyta</taxon>
        <taxon>Tracheophyta</taxon>
        <taxon>Spermatophyta</taxon>
        <taxon>Magnoliopsida</taxon>
        <taxon>eudicotyledons</taxon>
        <taxon>Gunneridae</taxon>
        <taxon>Pentapetalae</taxon>
        <taxon>asterids</taxon>
        <taxon>lamiids</taxon>
        <taxon>Solanales</taxon>
        <taxon>Solanaceae</taxon>
        <taxon>Solanoideae</taxon>
        <taxon>Solaneae</taxon>
        <taxon>Solanum</taxon>
        <taxon>Solanum subgen. Lycopersicon</taxon>
    </lineage>
</organism>
<evidence type="ECO:0000256" key="1">
    <source>
        <dbReference type="SAM" id="MobiDB-lite"/>
    </source>
</evidence>
<proteinExistence type="predicted"/>
<dbReference type="Proteomes" id="UP000004994">
    <property type="component" value="Chromosome 12"/>
</dbReference>